<dbReference type="PANTHER" id="PTHR35746:SF1">
    <property type="entry name" value="PENTATRICOPEPTIDE REPEAT (PPR) SUPERFAMILY PROTEIN"/>
    <property type="match status" value="1"/>
</dbReference>
<feature type="compositionally biased region" description="Polar residues" evidence="2">
    <location>
        <begin position="842"/>
        <end position="858"/>
    </location>
</feature>
<dbReference type="PROSITE" id="PS50157">
    <property type="entry name" value="ZINC_FINGER_C2H2_2"/>
    <property type="match status" value="1"/>
</dbReference>
<evidence type="ECO:0000259" key="3">
    <source>
        <dbReference type="PROSITE" id="PS50157"/>
    </source>
</evidence>
<gene>
    <name evidence="4" type="ORF">RJ641_021698</name>
</gene>
<evidence type="ECO:0000256" key="2">
    <source>
        <dbReference type="SAM" id="MobiDB-lite"/>
    </source>
</evidence>
<keyword evidence="5" id="KW-1185">Reference proteome</keyword>
<proteinExistence type="predicted"/>
<keyword evidence="1" id="KW-0862">Zinc</keyword>
<dbReference type="GO" id="GO:0008270">
    <property type="term" value="F:zinc ion binding"/>
    <property type="evidence" value="ECO:0007669"/>
    <property type="project" value="UniProtKB-KW"/>
</dbReference>
<feature type="domain" description="C2H2-type" evidence="3">
    <location>
        <begin position="24"/>
        <end position="46"/>
    </location>
</feature>
<feature type="compositionally biased region" description="Polar residues" evidence="2">
    <location>
        <begin position="877"/>
        <end position="889"/>
    </location>
</feature>
<evidence type="ECO:0000313" key="5">
    <source>
        <dbReference type="Proteomes" id="UP001370490"/>
    </source>
</evidence>
<feature type="region of interest" description="Disordered" evidence="2">
    <location>
        <begin position="1"/>
        <end position="21"/>
    </location>
</feature>
<feature type="compositionally biased region" description="Polar residues" evidence="2">
    <location>
        <begin position="1097"/>
        <end position="1110"/>
    </location>
</feature>
<keyword evidence="1" id="KW-0479">Metal-binding</keyword>
<protein>
    <recommendedName>
        <fullName evidence="3">C2H2-type domain-containing protein</fullName>
    </recommendedName>
</protein>
<accession>A0AAN8UPU4</accession>
<dbReference type="Proteomes" id="UP001370490">
    <property type="component" value="Unassembled WGS sequence"/>
</dbReference>
<sequence>MDTEAQDLHTNIVSPSGHGHHSVHECHKCGWPFPNPHPRARHRRAHNRVCGTIEGYKLIDSEQNAHLTVSDDEHESLSDDGHKSPSTKNEKKVSGGGEMVERSNVSEDYVFSDAKRDFSDTVISPGPGNEGLFASVRESVTNLPKIEEVAFSAHQTLENNANSDMVLPAHKPVHANRMQNVEVVDNATRLEATRLSDLHHSDLILDFSVNDFADAGTKEVAVGLTDGRDGSENDSSPVVPNAPKNASKENTETNAGEYAIQSAMPLSEMDKISEGNNLLKKLSLTEDLPCIKLKKPSETEFILGEMGNKGSNSVPECGNVELKEGQSEGLGLTRSQSNSSAVVISVEPVDAFAKKYQVRQDTTHETHGTDLVREGTENVHMLSVPDNIPLEDQAETLPKEYKDHKMLKSDLPVTLHFNEAVANMEGHEKDSISKDCYSSFKSNDSGINSDVSKDSHALLADDLNKEKNSKPKAVNGIEADSSGSKIMDAEDLGADESEAPSDAKSNEVKNIDSTGPLEEQGPPMAAILPVVKEAGAKIFDDENLGLDFEEAHSDASGKVKNTDTAGSLQEQVPPMAINVLVEKEADLYELKIRSPENLGNDAAAPPDGRAGDGEINKSNTFVLFEERGPYNLQNEMSKKILQDGSSTKLDVNPVVLAPTTCTSGSVNLNNLEMEGSQMLDIPTIDSTEGAAKDYLILNTNLINECVVDQSNNSSGVDYIVYNDVAKIGHPDTAGYKSTKTGEGAATECHALEMKTIGGTIIQKPQDSGDEIIEAGGNLKETQLLSLEGFPDTSIIGVNTSQSDDVKDICSSVHNIQGKDIQEDIKDLKICTEDKHAYAGMCSMTSDSSPGTGSEPFQKSSKKPWIKEPTDLHEEESSNQNSMAVENNQAKEFGGGRAGVSSLSGNEETENRQQVGASPIDVLVDSSSQSDILEGNWGLVSAPATQSDALAIVDAEVLPSTGSQVSAEAKKGDLRKPRNALGAHEPDKLDMFEPPSFMTLVELLDRPVQKATSSEIRTSTKQQSSPVSSQAGWFPSLTNITNESPGRKKNEEIIAKVTNYSPGKQLTTLKSFLDESNNDPKPKSSKSREPPAHVALNYENSSKDNGASSKMVNPVAGSAQPAKYWNSPARYPTEDRKAKSKPYWASFVCCSSVN</sequence>
<feature type="region of interest" description="Disordered" evidence="2">
    <location>
        <begin position="224"/>
        <end position="253"/>
    </location>
</feature>
<dbReference type="PANTHER" id="PTHR35746">
    <property type="entry name" value="PENTATRICOPEPTIDE REPEAT (PPR) SUPERFAMILY PROTEIN"/>
    <property type="match status" value="1"/>
</dbReference>
<feature type="compositionally biased region" description="Basic and acidic residues" evidence="2">
    <location>
        <begin position="864"/>
        <end position="875"/>
    </location>
</feature>
<dbReference type="PROSITE" id="PS00028">
    <property type="entry name" value="ZINC_FINGER_C2H2_1"/>
    <property type="match status" value="1"/>
</dbReference>
<reference evidence="4 5" key="1">
    <citation type="submission" date="2023-12" db="EMBL/GenBank/DDBJ databases">
        <title>A high-quality genome assembly for Dillenia turbinata (Dilleniales).</title>
        <authorList>
            <person name="Chanderbali A."/>
        </authorList>
    </citation>
    <scope>NUCLEOTIDE SEQUENCE [LARGE SCALE GENOMIC DNA]</scope>
    <source>
        <strain evidence="4">LSX21</strain>
        <tissue evidence="4">Leaf</tissue>
    </source>
</reference>
<feature type="compositionally biased region" description="Polar residues" evidence="2">
    <location>
        <begin position="1011"/>
        <end position="1043"/>
    </location>
</feature>
<name>A0AAN8UPU4_9MAGN</name>
<feature type="compositionally biased region" description="Basic and acidic residues" evidence="2">
    <location>
        <begin position="1077"/>
        <end position="1090"/>
    </location>
</feature>
<feature type="region of interest" description="Disordered" evidence="2">
    <location>
        <begin position="69"/>
        <end position="99"/>
    </location>
</feature>
<dbReference type="AlphaFoldDB" id="A0AAN8UPU4"/>
<feature type="region of interest" description="Disordered" evidence="2">
    <location>
        <begin position="841"/>
        <end position="919"/>
    </location>
</feature>
<dbReference type="EMBL" id="JBAMMX010000026">
    <property type="protein sequence ID" value="KAK6914377.1"/>
    <property type="molecule type" value="Genomic_DNA"/>
</dbReference>
<feature type="compositionally biased region" description="Acidic residues" evidence="2">
    <location>
        <begin position="489"/>
        <end position="499"/>
    </location>
</feature>
<evidence type="ECO:0000256" key="1">
    <source>
        <dbReference type="PROSITE-ProRule" id="PRU00042"/>
    </source>
</evidence>
<feature type="region of interest" description="Disordered" evidence="2">
    <location>
        <begin position="463"/>
        <end position="522"/>
    </location>
</feature>
<feature type="region of interest" description="Disordered" evidence="2">
    <location>
        <begin position="1072"/>
        <end position="1139"/>
    </location>
</feature>
<organism evidence="4 5">
    <name type="scientific">Dillenia turbinata</name>
    <dbReference type="NCBI Taxonomy" id="194707"/>
    <lineage>
        <taxon>Eukaryota</taxon>
        <taxon>Viridiplantae</taxon>
        <taxon>Streptophyta</taxon>
        <taxon>Embryophyta</taxon>
        <taxon>Tracheophyta</taxon>
        <taxon>Spermatophyta</taxon>
        <taxon>Magnoliopsida</taxon>
        <taxon>eudicotyledons</taxon>
        <taxon>Gunneridae</taxon>
        <taxon>Pentapetalae</taxon>
        <taxon>Dilleniales</taxon>
        <taxon>Dilleniaceae</taxon>
        <taxon>Dillenia</taxon>
    </lineage>
</organism>
<dbReference type="InterPro" id="IPR013087">
    <property type="entry name" value="Znf_C2H2_type"/>
</dbReference>
<keyword evidence="1" id="KW-0863">Zinc-finger</keyword>
<comment type="caution">
    <text evidence="4">The sequence shown here is derived from an EMBL/GenBank/DDBJ whole genome shotgun (WGS) entry which is preliminary data.</text>
</comment>
<feature type="region of interest" description="Disordered" evidence="2">
    <location>
        <begin position="1011"/>
        <end position="1048"/>
    </location>
</feature>
<feature type="compositionally biased region" description="Polar residues" evidence="2">
    <location>
        <begin position="900"/>
        <end position="915"/>
    </location>
</feature>
<evidence type="ECO:0000313" key="4">
    <source>
        <dbReference type="EMBL" id="KAK6914377.1"/>
    </source>
</evidence>